<dbReference type="InterPro" id="IPR011051">
    <property type="entry name" value="RmlC_Cupin_sf"/>
</dbReference>
<evidence type="ECO:0000256" key="3">
    <source>
        <dbReference type="ARBA" id="ARBA00022964"/>
    </source>
</evidence>
<dbReference type="PANTHER" id="PTHR12918:SF1">
    <property type="entry name" value="CYSTEINE DIOXYGENASE TYPE 1"/>
    <property type="match status" value="1"/>
</dbReference>
<evidence type="ECO:0000256" key="2">
    <source>
        <dbReference type="ARBA" id="ARBA00022723"/>
    </source>
</evidence>
<reference evidence="6 7" key="1">
    <citation type="submission" date="2024-05" db="EMBL/GenBank/DDBJ databases">
        <title>Achromobacter denitrificans. BP1, complete genome.</title>
        <authorList>
            <person name="Zhang B."/>
        </authorList>
    </citation>
    <scope>NUCLEOTIDE SEQUENCE [LARGE SCALE GENOMIC DNA]</scope>
    <source>
        <strain evidence="6 7">BP1</strain>
    </source>
</reference>
<name>A0ABZ3G824_ACHDE</name>
<dbReference type="InterPro" id="IPR014710">
    <property type="entry name" value="RmlC-like_jellyroll"/>
</dbReference>
<sequence length="177" mass="19452">MPAFPQLAQRQPAAPPLARFSEAQAVAATRYLDDMRRELGRVDNWLEWLDEDKRKGEEGTYARHLLHASDDGAFAMMFLVWRPGQFSPVHGHKTWCVYKVLAGELTEEFYACAASGGVRRTGQRARRPGDVTTASAGISQIHRLGNGGEGVAISLHVYGVRAAEISTGVNIVMNELS</sequence>
<keyword evidence="5" id="KW-0408">Iron</keyword>
<dbReference type="CDD" id="cd10548">
    <property type="entry name" value="cupin_CDO"/>
    <property type="match status" value="1"/>
</dbReference>
<evidence type="ECO:0000313" key="6">
    <source>
        <dbReference type="EMBL" id="XAN18182.1"/>
    </source>
</evidence>
<evidence type="ECO:0000256" key="4">
    <source>
        <dbReference type="ARBA" id="ARBA00023002"/>
    </source>
</evidence>
<dbReference type="Proteomes" id="UP001446337">
    <property type="component" value="Chromosome"/>
</dbReference>
<evidence type="ECO:0000256" key="5">
    <source>
        <dbReference type="ARBA" id="ARBA00023004"/>
    </source>
</evidence>
<evidence type="ECO:0000313" key="7">
    <source>
        <dbReference type="Proteomes" id="UP001446337"/>
    </source>
</evidence>
<comment type="similarity">
    <text evidence="1">Belongs to the cysteine dioxygenase family.</text>
</comment>
<protein>
    <submittedName>
        <fullName evidence="6">Cysteine dioxygenase family protein</fullName>
    </submittedName>
</protein>
<keyword evidence="3 6" id="KW-0223">Dioxygenase</keyword>
<keyword evidence="4" id="KW-0560">Oxidoreductase</keyword>
<accession>A0ABZ3G824</accession>
<dbReference type="Pfam" id="PF05995">
    <property type="entry name" value="CDO_I"/>
    <property type="match status" value="1"/>
</dbReference>
<dbReference type="Gene3D" id="2.60.120.10">
    <property type="entry name" value="Jelly Rolls"/>
    <property type="match status" value="1"/>
</dbReference>
<dbReference type="PANTHER" id="PTHR12918">
    <property type="entry name" value="CYSTEINE DIOXYGENASE"/>
    <property type="match status" value="1"/>
</dbReference>
<dbReference type="SUPFAM" id="SSF51182">
    <property type="entry name" value="RmlC-like cupins"/>
    <property type="match status" value="1"/>
</dbReference>
<organism evidence="6 7">
    <name type="scientific">Achromobacter denitrificans</name>
    <name type="common">Alcaligenes denitrificans</name>
    <dbReference type="NCBI Taxonomy" id="32002"/>
    <lineage>
        <taxon>Bacteria</taxon>
        <taxon>Pseudomonadati</taxon>
        <taxon>Pseudomonadota</taxon>
        <taxon>Betaproteobacteria</taxon>
        <taxon>Burkholderiales</taxon>
        <taxon>Alcaligenaceae</taxon>
        <taxon>Achromobacter</taxon>
    </lineage>
</organism>
<dbReference type="EMBL" id="CP154792">
    <property type="protein sequence ID" value="XAN18182.1"/>
    <property type="molecule type" value="Genomic_DNA"/>
</dbReference>
<keyword evidence="7" id="KW-1185">Reference proteome</keyword>
<proteinExistence type="inferred from homology"/>
<gene>
    <name evidence="6" type="ORF">AAIK43_09120</name>
</gene>
<dbReference type="InterPro" id="IPR010300">
    <property type="entry name" value="CDO_1"/>
</dbReference>
<keyword evidence="2" id="KW-0479">Metal-binding</keyword>
<dbReference type="GO" id="GO:0051213">
    <property type="term" value="F:dioxygenase activity"/>
    <property type="evidence" value="ECO:0007669"/>
    <property type="project" value="UniProtKB-KW"/>
</dbReference>
<evidence type="ECO:0000256" key="1">
    <source>
        <dbReference type="ARBA" id="ARBA00006622"/>
    </source>
</evidence>
<dbReference type="RefSeq" id="WP_252978817.1">
    <property type="nucleotide sequence ID" value="NZ_CP036344.1"/>
</dbReference>